<keyword evidence="4" id="KW-1185">Reference proteome</keyword>
<dbReference type="SUPFAM" id="SSF53649">
    <property type="entry name" value="Alkaline phosphatase-like"/>
    <property type="match status" value="1"/>
</dbReference>
<reference evidence="3 4" key="1">
    <citation type="submission" date="2023-11" db="EMBL/GenBank/DDBJ databases">
        <title>Coraliomargarita sp. nov., isolated from marine algae.</title>
        <authorList>
            <person name="Lee J.K."/>
            <person name="Baek J.H."/>
            <person name="Kim J.M."/>
            <person name="Choi D.G."/>
            <person name="Jeon C.O."/>
        </authorList>
    </citation>
    <scope>NUCLEOTIDE SEQUENCE [LARGE SCALE GENOMIC DNA]</scope>
    <source>
        <strain evidence="3 4">J2-16</strain>
    </source>
</reference>
<evidence type="ECO:0000313" key="3">
    <source>
        <dbReference type="EMBL" id="WPJ96407.1"/>
    </source>
</evidence>
<comment type="similarity">
    <text evidence="1">Belongs to the sulfatase family.</text>
</comment>
<dbReference type="RefSeq" id="WP_319833266.1">
    <property type="nucleotide sequence ID" value="NZ_CP138858.1"/>
</dbReference>
<gene>
    <name evidence="3" type="ORF">SH580_01660</name>
</gene>
<dbReference type="Proteomes" id="UP001324993">
    <property type="component" value="Chromosome"/>
</dbReference>
<dbReference type="PANTHER" id="PTHR42693">
    <property type="entry name" value="ARYLSULFATASE FAMILY MEMBER"/>
    <property type="match status" value="1"/>
</dbReference>
<dbReference type="Gene3D" id="3.30.1120.10">
    <property type="match status" value="1"/>
</dbReference>
<dbReference type="PANTHER" id="PTHR42693:SF53">
    <property type="entry name" value="ENDO-4-O-SULFATASE"/>
    <property type="match status" value="1"/>
</dbReference>
<proteinExistence type="inferred from homology"/>
<dbReference type="InterPro" id="IPR050738">
    <property type="entry name" value="Sulfatase"/>
</dbReference>
<dbReference type="EMBL" id="CP138858">
    <property type="protein sequence ID" value="WPJ96407.1"/>
    <property type="molecule type" value="Genomic_DNA"/>
</dbReference>
<name>A0ABZ0RK10_9BACT</name>
<dbReference type="Gene3D" id="3.40.720.10">
    <property type="entry name" value="Alkaline Phosphatase, subunit A"/>
    <property type="match status" value="1"/>
</dbReference>
<evidence type="ECO:0008006" key="5">
    <source>
        <dbReference type="Google" id="ProtNLM"/>
    </source>
</evidence>
<evidence type="ECO:0000313" key="4">
    <source>
        <dbReference type="Proteomes" id="UP001324993"/>
    </source>
</evidence>
<organism evidence="3 4">
    <name type="scientific">Coraliomargarita algicola</name>
    <dbReference type="NCBI Taxonomy" id="3092156"/>
    <lineage>
        <taxon>Bacteria</taxon>
        <taxon>Pseudomonadati</taxon>
        <taxon>Verrucomicrobiota</taxon>
        <taxon>Opitutia</taxon>
        <taxon>Puniceicoccales</taxon>
        <taxon>Coraliomargaritaceae</taxon>
        <taxon>Coraliomargarita</taxon>
    </lineage>
</organism>
<sequence>MPFIVRWPAVIKAGSQSDQTICLTDFMATCADIVGAELPATAGEDSVSFLPAFSDEPIVSTRQGIVHHSISGHFAYRQGKWKLLLAAGSGGWTSPTEKQVSAVAPKGQLYDMEADPGERTNLYQSHPEVVQQLMAQLESDIARGRSTEGAYQANDVNNIQLWKGRITR</sequence>
<accession>A0ABZ0RK10</accession>
<evidence type="ECO:0000256" key="2">
    <source>
        <dbReference type="ARBA" id="ARBA00022801"/>
    </source>
</evidence>
<dbReference type="InterPro" id="IPR017850">
    <property type="entry name" value="Alkaline_phosphatase_core_sf"/>
</dbReference>
<evidence type="ECO:0000256" key="1">
    <source>
        <dbReference type="ARBA" id="ARBA00008779"/>
    </source>
</evidence>
<keyword evidence="2" id="KW-0378">Hydrolase</keyword>
<protein>
    <recommendedName>
        <fullName evidence="5">Arylsulfatase</fullName>
    </recommendedName>
</protein>